<comment type="caution">
    <text evidence="1">The sequence shown here is derived from an EMBL/GenBank/DDBJ whole genome shotgun (WGS) entry which is preliminary data.</text>
</comment>
<dbReference type="EMBL" id="JAEPRE010000252">
    <property type="protein sequence ID" value="KAG2229679.1"/>
    <property type="molecule type" value="Genomic_DNA"/>
</dbReference>
<evidence type="ECO:0000313" key="2">
    <source>
        <dbReference type="Proteomes" id="UP000613177"/>
    </source>
</evidence>
<protein>
    <submittedName>
        <fullName evidence="1">Uncharacterized protein</fullName>
    </submittedName>
</protein>
<name>A0A8H7SFY2_9FUNG</name>
<accession>A0A8H7SFY2</accession>
<dbReference type="Proteomes" id="UP000613177">
    <property type="component" value="Unassembled WGS sequence"/>
</dbReference>
<keyword evidence="2" id="KW-1185">Reference proteome</keyword>
<sequence>MEDGTFNDVAFLKYCERERELQEDTIENQTIPQYINNLNEQALQNPDVIYISSDESEDEEIDASIPNRYAEALNTSDNEYENSYSDSSYYTCYTRFYSSDTRLTIDEEMTHLDIGSSSMSVRHITDSTNDVIVIEDDDSEVEFAGETYGPSKRRRHKVEKRTKKDDCIRVIPEGIIPNSVCCTECGIFTTRSELEKLTNFSYVRGRRQPYCLGCSRLHSFVSCDEVSDTIKWFVTGKNPSYDSPPVSDYQSMMRRLCKRRKHMEERVERNRSDGSKLVTTNELYRICLDSHFRCAVTGHYLYFHSGQYDRVPWSEMNIQLLSAVLNTIKGHAPNEELVRWYTYFMRSKLIIL</sequence>
<proteinExistence type="predicted"/>
<reference evidence="1" key="1">
    <citation type="submission" date="2021-01" db="EMBL/GenBank/DDBJ databases">
        <title>Metabolic potential, ecology and presence of endohyphal bacteria is reflected in genomic diversity of Mucoromycotina.</title>
        <authorList>
            <person name="Muszewska A."/>
            <person name="Okrasinska A."/>
            <person name="Steczkiewicz K."/>
            <person name="Drgas O."/>
            <person name="Orlowska M."/>
            <person name="Perlinska-Lenart U."/>
            <person name="Aleksandrzak-Piekarczyk T."/>
            <person name="Szatraj K."/>
            <person name="Zielenkiewicz U."/>
            <person name="Pilsyk S."/>
            <person name="Malc E."/>
            <person name="Mieczkowski P."/>
            <person name="Kruszewska J.S."/>
            <person name="Biernat P."/>
            <person name="Pawlowska J."/>
        </authorList>
    </citation>
    <scope>NUCLEOTIDE SEQUENCE</scope>
    <source>
        <strain evidence="1">WA0000018081</strain>
    </source>
</reference>
<evidence type="ECO:0000313" key="1">
    <source>
        <dbReference type="EMBL" id="KAG2229679.1"/>
    </source>
</evidence>
<organism evidence="1 2">
    <name type="scientific">Thamnidium elegans</name>
    <dbReference type="NCBI Taxonomy" id="101142"/>
    <lineage>
        <taxon>Eukaryota</taxon>
        <taxon>Fungi</taxon>
        <taxon>Fungi incertae sedis</taxon>
        <taxon>Mucoromycota</taxon>
        <taxon>Mucoromycotina</taxon>
        <taxon>Mucoromycetes</taxon>
        <taxon>Mucorales</taxon>
        <taxon>Mucorineae</taxon>
        <taxon>Mucoraceae</taxon>
        <taxon>Thamnidium</taxon>
    </lineage>
</organism>
<dbReference type="AlphaFoldDB" id="A0A8H7SFY2"/>
<gene>
    <name evidence="1" type="ORF">INT48_007778</name>
</gene>